<dbReference type="PROSITE" id="PS51782">
    <property type="entry name" value="LYSM"/>
    <property type="match status" value="1"/>
</dbReference>
<dbReference type="RefSeq" id="WP_157303312.1">
    <property type="nucleotide sequence ID" value="NZ_BAAAZB010000036.1"/>
</dbReference>
<dbReference type="InterPro" id="IPR045361">
    <property type="entry name" value="CIS_tube_prot_N"/>
</dbReference>
<accession>A0A6N8JJ64</accession>
<gene>
    <name evidence="2" type="ORF">GO495_28260</name>
</gene>
<dbReference type="AlphaFoldDB" id="A0A6N8JJ64"/>
<dbReference type="Proteomes" id="UP000468388">
    <property type="component" value="Unassembled WGS sequence"/>
</dbReference>
<protein>
    <submittedName>
        <fullName evidence="2">LysM peptidoglycan-binding domain-containing protein</fullName>
    </submittedName>
</protein>
<dbReference type="OrthoDB" id="9815939at2"/>
<dbReference type="InterPro" id="IPR018392">
    <property type="entry name" value="LysM"/>
</dbReference>
<name>A0A6N8JJ64_9BACT</name>
<dbReference type="EMBL" id="WRXO01000011">
    <property type="protein sequence ID" value="MVT44521.1"/>
    <property type="molecule type" value="Genomic_DNA"/>
</dbReference>
<organism evidence="2 3">
    <name type="scientific">Chitinophaga oryziterrae</name>
    <dbReference type="NCBI Taxonomy" id="1031224"/>
    <lineage>
        <taxon>Bacteria</taxon>
        <taxon>Pseudomonadati</taxon>
        <taxon>Bacteroidota</taxon>
        <taxon>Chitinophagia</taxon>
        <taxon>Chitinophagales</taxon>
        <taxon>Chitinophagaceae</taxon>
        <taxon>Chitinophaga</taxon>
    </lineage>
</organism>
<reference evidence="2 3" key="1">
    <citation type="submission" date="2019-12" db="EMBL/GenBank/DDBJ databases">
        <title>The draft genomic sequence of strain Chitinophaga oryziterrae JCM 16595.</title>
        <authorList>
            <person name="Zhang X."/>
        </authorList>
    </citation>
    <scope>NUCLEOTIDE SEQUENCE [LARGE SCALE GENOMIC DNA]</scope>
    <source>
        <strain evidence="2 3">JCM 16595</strain>
    </source>
</reference>
<evidence type="ECO:0000313" key="2">
    <source>
        <dbReference type="EMBL" id="MVT44521.1"/>
    </source>
</evidence>
<dbReference type="Pfam" id="PF19266">
    <property type="entry name" value="CIS_tube"/>
    <property type="match status" value="1"/>
</dbReference>
<keyword evidence="3" id="KW-1185">Reference proteome</keyword>
<comment type="caution">
    <text evidence="2">The sequence shown here is derived from an EMBL/GenBank/DDBJ whole genome shotgun (WGS) entry which is preliminary data.</text>
</comment>
<evidence type="ECO:0000259" key="1">
    <source>
        <dbReference type="PROSITE" id="PS51782"/>
    </source>
</evidence>
<evidence type="ECO:0000313" key="3">
    <source>
        <dbReference type="Proteomes" id="UP000468388"/>
    </source>
</evidence>
<sequence>MGELVKLLIEAYKDSACTKQLLGSIKAMMNPSTYSKTYAVKYNTSKEKDRSGVTQIFSGMEPTNFTLDLLVDGTGIIPIPDSLTVDAYIAKLRGLVYNFQGTMHRPNYLKVTWGSVVFTGVCEKISVTYKLFNPDGSALRAEVKIEFIETKSFVTKVLEAQKSSPDLTHVRTVKAGDTLPLMTYRIYGDSSYYMEVARINSLSSIHAIKPGDQLYFPPLKKA</sequence>
<dbReference type="CDD" id="cd00118">
    <property type="entry name" value="LysM"/>
    <property type="match status" value="1"/>
</dbReference>
<feature type="domain" description="LysM" evidence="1">
    <location>
        <begin position="169"/>
        <end position="216"/>
    </location>
</feature>
<proteinExistence type="predicted"/>